<evidence type="ECO:0000313" key="9">
    <source>
        <dbReference type="EMBL" id="MDG3586784.1"/>
    </source>
</evidence>
<evidence type="ECO:0000256" key="5">
    <source>
        <dbReference type="ARBA" id="ARBA00037900"/>
    </source>
</evidence>
<sequence length="179" mass="19687">MKTLLIVDVQNDFCTGGVLAAKGGEEVVPVINSIVDKFDLIIASKDWHPKQTKHFNKWPPHCVQHTYGAAFHTNLNIDKIDQIFFKGTGTLDDGYSAFEATNVNMYEYLSKQEVSQLYVSGIATDYCVLSSALDSVQAGYTTYVITDAVRAVNVNPDDGDKALQQMKDAGCILITSENI</sequence>
<gene>
    <name evidence="9" type="ORF">OSR52_12985</name>
</gene>
<evidence type="ECO:0000313" key="10">
    <source>
        <dbReference type="Proteomes" id="UP001153642"/>
    </source>
</evidence>
<evidence type="ECO:0000256" key="7">
    <source>
        <dbReference type="ARBA" id="ARBA00043224"/>
    </source>
</evidence>
<dbReference type="PANTHER" id="PTHR11080:SF2">
    <property type="entry name" value="LD05707P"/>
    <property type="match status" value="1"/>
</dbReference>
<evidence type="ECO:0000256" key="3">
    <source>
        <dbReference type="ARBA" id="ARBA00022723"/>
    </source>
</evidence>
<dbReference type="RefSeq" id="WP_277900504.1">
    <property type="nucleotide sequence ID" value="NZ_JAPMUA010000004.1"/>
</dbReference>
<dbReference type="InterPro" id="IPR000868">
    <property type="entry name" value="Isochorismatase-like_dom"/>
</dbReference>
<evidence type="ECO:0000256" key="6">
    <source>
        <dbReference type="ARBA" id="ARBA00039017"/>
    </source>
</evidence>
<keyword evidence="10" id="KW-1185">Reference proteome</keyword>
<dbReference type="PANTHER" id="PTHR11080">
    <property type="entry name" value="PYRAZINAMIDASE/NICOTINAMIDASE"/>
    <property type="match status" value="1"/>
</dbReference>
<proteinExistence type="inferred from homology"/>
<comment type="caution">
    <text evidence="9">The sequence shown here is derived from an EMBL/GenBank/DDBJ whole genome shotgun (WGS) entry which is preliminary data.</text>
</comment>
<dbReference type="InterPro" id="IPR036380">
    <property type="entry name" value="Isochorismatase-like_sf"/>
</dbReference>
<evidence type="ECO:0000259" key="8">
    <source>
        <dbReference type="Pfam" id="PF00857"/>
    </source>
</evidence>
<dbReference type="Gene3D" id="3.40.50.850">
    <property type="entry name" value="Isochorismatase-like"/>
    <property type="match status" value="1"/>
</dbReference>
<accession>A0ABT6FU46</accession>
<dbReference type="Proteomes" id="UP001153642">
    <property type="component" value="Unassembled WGS sequence"/>
</dbReference>
<reference evidence="9" key="1">
    <citation type="submission" date="2022-11" db="EMBL/GenBank/DDBJ databases">
        <title>High-quality draft genome sequence of Galbibacter sp. strain CMA-7.</title>
        <authorList>
            <person name="Wei L."/>
            <person name="Dong C."/>
            <person name="Shao Z."/>
        </authorList>
    </citation>
    <scope>NUCLEOTIDE SEQUENCE</scope>
    <source>
        <strain evidence="9">CMA-7</strain>
    </source>
</reference>
<keyword evidence="3" id="KW-0479">Metal-binding</keyword>
<dbReference type="SUPFAM" id="SSF52499">
    <property type="entry name" value="Isochorismatase-like hydrolases"/>
    <property type="match status" value="1"/>
</dbReference>
<evidence type="ECO:0000256" key="2">
    <source>
        <dbReference type="ARBA" id="ARBA00022642"/>
    </source>
</evidence>
<feature type="domain" description="Isochorismatase-like" evidence="8">
    <location>
        <begin position="3"/>
        <end position="177"/>
    </location>
</feature>
<protein>
    <recommendedName>
        <fullName evidence="6">nicotinamidase</fullName>
        <ecNumber evidence="6">3.5.1.19</ecNumber>
    </recommendedName>
    <alternativeName>
        <fullName evidence="7">Nicotinamide deamidase</fullName>
    </alternativeName>
</protein>
<dbReference type="Pfam" id="PF00857">
    <property type="entry name" value="Isochorismatase"/>
    <property type="match status" value="1"/>
</dbReference>
<dbReference type="EMBL" id="JAPMUA010000004">
    <property type="protein sequence ID" value="MDG3586784.1"/>
    <property type="molecule type" value="Genomic_DNA"/>
</dbReference>
<dbReference type="InterPro" id="IPR052347">
    <property type="entry name" value="Isochorismatase_Nicotinamidase"/>
</dbReference>
<evidence type="ECO:0000256" key="1">
    <source>
        <dbReference type="ARBA" id="ARBA00006336"/>
    </source>
</evidence>
<keyword evidence="4" id="KW-0378">Hydrolase</keyword>
<comment type="similarity">
    <text evidence="1">Belongs to the isochorismatase family.</text>
</comment>
<dbReference type="EC" id="3.5.1.19" evidence="6"/>
<comment type="pathway">
    <text evidence="5">Cofactor biosynthesis; nicotinate biosynthesis; nicotinate from nicotinamide: step 1/1.</text>
</comment>
<keyword evidence="2" id="KW-0662">Pyridine nucleotide biosynthesis</keyword>
<organism evidence="9 10">
    <name type="scientific">Galbibacter pacificus</name>
    <dbReference type="NCBI Taxonomy" id="2996052"/>
    <lineage>
        <taxon>Bacteria</taxon>
        <taxon>Pseudomonadati</taxon>
        <taxon>Bacteroidota</taxon>
        <taxon>Flavobacteriia</taxon>
        <taxon>Flavobacteriales</taxon>
        <taxon>Flavobacteriaceae</taxon>
        <taxon>Galbibacter</taxon>
    </lineage>
</organism>
<evidence type="ECO:0000256" key="4">
    <source>
        <dbReference type="ARBA" id="ARBA00022801"/>
    </source>
</evidence>
<name>A0ABT6FU46_9FLAO</name>